<organism evidence="1 2">
    <name type="scientific">Gigaspora margarita</name>
    <dbReference type="NCBI Taxonomy" id="4874"/>
    <lineage>
        <taxon>Eukaryota</taxon>
        <taxon>Fungi</taxon>
        <taxon>Fungi incertae sedis</taxon>
        <taxon>Mucoromycota</taxon>
        <taxon>Glomeromycotina</taxon>
        <taxon>Glomeromycetes</taxon>
        <taxon>Diversisporales</taxon>
        <taxon>Gigasporaceae</taxon>
        <taxon>Gigaspora</taxon>
    </lineage>
</organism>
<gene>
    <name evidence="1" type="ORF">GMARGA_LOCUS612</name>
</gene>
<proteinExistence type="predicted"/>
<reference evidence="1 2" key="1">
    <citation type="submission" date="2021-06" db="EMBL/GenBank/DDBJ databases">
        <authorList>
            <person name="Kallberg Y."/>
            <person name="Tangrot J."/>
            <person name="Rosling A."/>
        </authorList>
    </citation>
    <scope>NUCLEOTIDE SEQUENCE [LARGE SCALE GENOMIC DNA]</scope>
    <source>
        <strain evidence="1 2">120-4 pot B 10/14</strain>
    </source>
</reference>
<name>A0ABM8VX01_GIGMA</name>
<protein>
    <submittedName>
        <fullName evidence="1">344_t:CDS:1</fullName>
    </submittedName>
</protein>
<dbReference type="EMBL" id="CAJVQB010000106">
    <property type="protein sequence ID" value="CAG8467497.1"/>
    <property type="molecule type" value="Genomic_DNA"/>
</dbReference>
<keyword evidence="2" id="KW-1185">Reference proteome</keyword>
<evidence type="ECO:0000313" key="1">
    <source>
        <dbReference type="EMBL" id="CAG8467497.1"/>
    </source>
</evidence>
<dbReference type="Proteomes" id="UP000789901">
    <property type="component" value="Unassembled WGS sequence"/>
</dbReference>
<sequence>MTCDNLKNKFEGFYDVDACHNNITDRCPPNLWDANNLCDGGYYSCGPKASITNAFCSLYASQAVKQYLNVSYTIVNGSVVNAIAVADFGTDIHGENSDRTNMVFGETNIKCYYNIATGKSPIHFWGHPMMDVLKLGMWAYANMFLWNLIDAFNSQNKEYFSINIQSTLSSSANHDKYGNDSVLSETSISKTFKPSDRLINCNDQFRMF</sequence>
<accession>A0ABM8VX01</accession>
<evidence type="ECO:0000313" key="2">
    <source>
        <dbReference type="Proteomes" id="UP000789901"/>
    </source>
</evidence>
<comment type="caution">
    <text evidence="1">The sequence shown here is derived from an EMBL/GenBank/DDBJ whole genome shotgun (WGS) entry which is preliminary data.</text>
</comment>